<sequence>MAEQITRDVVNEAQSMGDPSPIDAPATTTTISSAGNGQAAPEAANIEPKTSDEPLQSPPHAPIIEAPPADDTLLPENVQVDDVERGGEGVSSHEDVPTDVQNAAPDGVQSQPPEASDGVADELVNGDSGDYLAPDDGTRELAAAETSGGSDTEASRADSTDPTSEGPRRHLRSNSVKKPTSFKPVSVTKNFLAKSGASTPSARPTDRGGSPLGQPNSSSQQLARPRLVAKAGSGTSAPRSGLSKVNGAGGAPDASTVWNKNRPAPTPAAKSLTDEELKQQFGIHMATRLQADEASKDPKWADIEDDEDDWAPETVEWMDGTKSTLAQAENQAPSDEEKPKPAQREKPADSPKPAFIMAQRSSATGGTKTILKPGIHTPVNQPKPGGLVLKGAPEKPTLVAKPAAPVPAKSPWAPLPPIDKVSPVAPPVQPPPQSRFSQRDPHGFDALPPAPSPAKEIAADDFSRSWREDRGTKELFNSQSGRYEPVNETRRGSARFDGGFRQPSVLQRPQQNQPGPAEPSAAFQTNRAGHAADEGTWMRRRTSSNVSGGSGQMRRMSFSRPHEVLSMPSDPPQRRPSQQLNVGDAGRPPLPQERTPIPEKGMSSMGQTMARSEHILPDLARDRARPASPDGPTISTVTAGADSQGSAPPLPLPEDPVVVQQRLMREKIERAKKEKERRKEEEEREEAARKERIKLKLAALGLPPDQKARGREASDLPKPGVEAETPSATSASLAQPELDQPTPPRDGPARPFIPESTIAAIPAIPTIPATIAGEIASSALHHDPLVKAQAELRKDAINPWGGSSGMAVSMATGGNVWGAPSHDRALGNGTFEKQQPLAQQHAIASSYTPPHLRGRSPEQLAKLQASQQQTAAPPGQNQDVADWSAVNRGPSKEQLAAVAKLNKSPPSSRSVSPKKPSPWASTSRSRSPKQHQAQHVTDPSKVTQVPTAPGPIGRPVTNPATRNGVQPKKYDTSIWTSLPSELAADEKVKAEKNRAERAELDRRIAAGEVFSYNPEIDVVFKKTGEKRAKSPKTTDAQPVKAVEPQPTKAVEAQPVEIIEAQPVKAIEPQPIKYTTATWNNLPNTLAANEKIIADKNRIALAEFDKLAAAGMRPSYMVDVQTNFKKIGGGKPKSPKTETVVQQAKTTPDAETSATPAHQGEMPATISQSPKHEFTIVQPAPQSQAPHIIAGQRGSKFFPRSQDAHASQPSPPSSKSASPPPPESRSHPAHGEFSSAPKVNLPIPKAVVKLPRHQLRHQSLLKRQFVRSRCDLGLSQLSPPFHGKNASATAPAIALAVSSASKPSIEVTSAQAQTTVALPNHTSIPKAISLIDDTDAVISKPTEEELHNDREFGSTPTVRLPKNPALYAHLLALGPPPRPLPPHLRSCRPVEVSTAEAFEFASEVSISPVSGLALRVRLPGQEATKTCVMPRPQTSSIRRPSNYTNTKKTFAPRTSNTNQQNARARKPQGTFQPQGQPQTAASRPQMQGNNVWAKPPKSASQGNRRTTYGMVH</sequence>
<gene>
    <name evidence="1" type="ORF">H2199_003692</name>
</gene>
<proteinExistence type="predicted"/>
<reference evidence="1" key="1">
    <citation type="submission" date="2022-10" db="EMBL/GenBank/DDBJ databases">
        <title>Culturing micro-colonial fungi from biological soil crusts in the Mojave desert and describing Neophaeococcomyces mojavensis, and introducing the new genera and species Taxawa tesnikishii.</title>
        <authorList>
            <person name="Kurbessoian T."/>
            <person name="Stajich J.E."/>
        </authorList>
    </citation>
    <scope>NUCLEOTIDE SEQUENCE</scope>
    <source>
        <strain evidence="1">JES_115</strain>
    </source>
</reference>
<accession>A0ACC2ZAW2</accession>
<protein>
    <submittedName>
        <fullName evidence="1">Uncharacterized protein</fullName>
    </submittedName>
</protein>
<organism evidence="1 2">
    <name type="scientific">Coniosporium tulheliwenetii</name>
    <dbReference type="NCBI Taxonomy" id="3383036"/>
    <lineage>
        <taxon>Eukaryota</taxon>
        <taxon>Fungi</taxon>
        <taxon>Dikarya</taxon>
        <taxon>Ascomycota</taxon>
        <taxon>Pezizomycotina</taxon>
        <taxon>Dothideomycetes</taxon>
        <taxon>Dothideomycetes incertae sedis</taxon>
        <taxon>Coniosporium</taxon>
    </lineage>
</organism>
<dbReference type="Proteomes" id="UP001172680">
    <property type="component" value="Unassembled WGS sequence"/>
</dbReference>
<keyword evidence="2" id="KW-1185">Reference proteome</keyword>
<comment type="caution">
    <text evidence="1">The sequence shown here is derived from an EMBL/GenBank/DDBJ whole genome shotgun (WGS) entry which is preliminary data.</text>
</comment>
<evidence type="ECO:0000313" key="1">
    <source>
        <dbReference type="EMBL" id="KAJ9644729.1"/>
    </source>
</evidence>
<dbReference type="EMBL" id="JAPDRP010000009">
    <property type="protein sequence ID" value="KAJ9644729.1"/>
    <property type="molecule type" value="Genomic_DNA"/>
</dbReference>
<evidence type="ECO:0000313" key="2">
    <source>
        <dbReference type="Proteomes" id="UP001172680"/>
    </source>
</evidence>
<name>A0ACC2ZAW2_9PEZI</name>